<dbReference type="PROSITE" id="PS50013">
    <property type="entry name" value="CHROMO_2"/>
    <property type="match status" value="1"/>
</dbReference>
<evidence type="ECO:0000259" key="3">
    <source>
        <dbReference type="PROSITE" id="PS50013"/>
    </source>
</evidence>
<dbReference type="EMBL" id="KI912114">
    <property type="protein sequence ID" value="ETS79139.1"/>
    <property type="molecule type" value="Genomic_DNA"/>
</dbReference>
<dbReference type="Gene3D" id="2.40.50.40">
    <property type="match status" value="1"/>
</dbReference>
<evidence type="ECO:0000256" key="1">
    <source>
        <dbReference type="ARBA" id="ARBA00011353"/>
    </source>
</evidence>
<accession>W3WZC3</accession>
<feature type="compositionally biased region" description="Basic and acidic residues" evidence="2">
    <location>
        <begin position="222"/>
        <end position="235"/>
    </location>
</feature>
<dbReference type="SMART" id="SM00298">
    <property type="entry name" value="CHROMO"/>
    <property type="match status" value="1"/>
</dbReference>
<organism evidence="4 5">
    <name type="scientific">Pestalotiopsis fici (strain W106-1 / CGMCC3.15140)</name>
    <dbReference type="NCBI Taxonomy" id="1229662"/>
    <lineage>
        <taxon>Eukaryota</taxon>
        <taxon>Fungi</taxon>
        <taxon>Dikarya</taxon>
        <taxon>Ascomycota</taxon>
        <taxon>Pezizomycotina</taxon>
        <taxon>Sordariomycetes</taxon>
        <taxon>Xylariomycetidae</taxon>
        <taxon>Amphisphaeriales</taxon>
        <taxon>Sporocadaceae</taxon>
        <taxon>Pestalotiopsis</taxon>
    </lineage>
</organism>
<feature type="region of interest" description="Disordered" evidence="2">
    <location>
        <begin position="142"/>
        <end position="242"/>
    </location>
</feature>
<protein>
    <recommendedName>
        <fullName evidence="3">Chromo domain-containing protein</fullName>
    </recommendedName>
</protein>
<dbReference type="GO" id="GO:0006338">
    <property type="term" value="P:chromatin remodeling"/>
    <property type="evidence" value="ECO:0007669"/>
    <property type="project" value="UniProtKB-ARBA"/>
</dbReference>
<dbReference type="STRING" id="1229662.W3WZC3"/>
<dbReference type="GeneID" id="19274005"/>
<dbReference type="Proteomes" id="UP000030651">
    <property type="component" value="Unassembled WGS sequence"/>
</dbReference>
<feature type="compositionally biased region" description="Polar residues" evidence="2">
    <location>
        <begin position="288"/>
        <end position="298"/>
    </location>
</feature>
<sequence length="890" mass="99814">MATRTDDSSSLFVNGDHDMEIDDDSVSLTSTVESAHDSDEEFVVDAILAERPHESEPGAMQYLIQWENYPVFRSTWEGIENLSDELYQQWSEQREQEKKGLRVPFDIRIFEDAMTEEFRRKAARHSLRNDKRKRLGLPLTRPFPADYVGPETTVEANYEDSESSDEAMEVEDAIDPATTSPRQRVIKQSTFKGMTSTKPLSKPSAPAWQGTARKPTSSDQMTADKNRSDQKRADQKATNPKTAATKISTVIVNKTSSNMASSSSLAHKFQGKRLKATRSIPKLVQPQPKATSSGTETASKVRKRRANLKDAMMDPSRAPSFMSNMHRVNQLRKKALELNDSAPSDPSSIPAGYFITNDAPRRKVPPTDPNAEESNTADLDARSVIGGLLSSIARPKDPEKPRAKKTVRFADDVIDMPNAHDLEPRSGTGVKKVSLQSYQQRLTSQTLTKTVSFGGDTAEKIRVEFCNIPRNASNVWLSHFLDEETVHFRLLCTYMDFFSVNSLYDPQNTTDRLALGKLDSTEHCTALTTVATNLHLACSAFYFPYANYSVLVFPGQTPEWASLADRSFTSANVLNYLIFRPKISVCNEHFPALSNIAISEATTSSQLQIELMQEVASFDYDILLAPPAGKKHVFFLMYPQGLASLFKAISLWLRACQSDCQIFHSDQPGAWDAYQKATNSGAVILHESVRKNIRSIPGLWPLLGHSTHMLWSLSSADHESPLRVASESNFITGVPPQLRITQLFPFGRVFLITPGFAISQPRKLCIFLEWFKDKAAFEPCVIVVCADFSNYLIDIVIGKARDRVQYFKDHPSADPMLQGCMGFAPADHDARVRAWELLGDISQQYGNLPEDMRKIVSVHDQVAPDDEQSLVHWFAAWSMTKLEEYRNFTF</sequence>
<dbReference type="SUPFAM" id="SSF54160">
    <property type="entry name" value="Chromo domain-like"/>
    <property type="match status" value="1"/>
</dbReference>
<dbReference type="OMA" id="IIWDPLA"/>
<feature type="region of interest" description="Disordered" evidence="2">
    <location>
        <begin position="356"/>
        <end position="375"/>
    </location>
</feature>
<dbReference type="InterPro" id="IPR016197">
    <property type="entry name" value="Chromo-like_dom_sf"/>
</dbReference>
<dbReference type="eggNOG" id="ENOG502STGS">
    <property type="taxonomic scope" value="Eukaryota"/>
</dbReference>
<evidence type="ECO:0000313" key="4">
    <source>
        <dbReference type="EMBL" id="ETS79139.1"/>
    </source>
</evidence>
<dbReference type="CDD" id="cd18966">
    <property type="entry name" value="chromodomain"/>
    <property type="match status" value="1"/>
</dbReference>
<proteinExistence type="predicted"/>
<dbReference type="KEGG" id="pfy:PFICI_08992"/>
<dbReference type="Pfam" id="PF00385">
    <property type="entry name" value="Chromo"/>
    <property type="match status" value="1"/>
</dbReference>
<gene>
    <name evidence="4" type="ORF">PFICI_08992</name>
</gene>
<dbReference type="HOGENOM" id="CLU_002208_0_0_1"/>
<dbReference type="OrthoDB" id="436852at2759"/>
<keyword evidence="5" id="KW-1185">Reference proteome</keyword>
<comment type="subunit">
    <text evidence="1">Component of the NuA4 histone acetyltransferase complex.</text>
</comment>
<dbReference type="RefSeq" id="XP_007835764.1">
    <property type="nucleotide sequence ID" value="XM_007837573.1"/>
</dbReference>
<feature type="compositionally biased region" description="Polar residues" evidence="2">
    <location>
        <begin position="177"/>
        <end position="199"/>
    </location>
</feature>
<dbReference type="InterPro" id="IPR023780">
    <property type="entry name" value="Chromo_domain"/>
</dbReference>
<name>W3WZC3_PESFW</name>
<feature type="compositionally biased region" description="Acidic residues" evidence="2">
    <location>
        <begin position="157"/>
        <end position="174"/>
    </location>
</feature>
<dbReference type="InterPro" id="IPR000953">
    <property type="entry name" value="Chromo/chromo_shadow_dom"/>
</dbReference>
<feature type="domain" description="Chromo" evidence="3">
    <location>
        <begin position="42"/>
        <end position="106"/>
    </location>
</feature>
<dbReference type="InParanoid" id="W3WZC3"/>
<evidence type="ECO:0000256" key="2">
    <source>
        <dbReference type="SAM" id="MobiDB-lite"/>
    </source>
</evidence>
<evidence type="ECO:0000313" key="5">
    <source>
        <dbReference type="Proteomes" id="UP000030651"/>
    </source>
</evidence>
<feature type="region of interest" description="Disordered" evidence="2">
    <location>
        <begin position="284"/>
        <end position="303"/>
    </location>
</feature>
<dbReference type="AlphaFoldDB" id="W3WZC3"/>
<reference evidence="5" key="1">
    <citation type="journal article" date="2015" name="BMC Genomics">
        <title>Genomic and transcriptomic analysis of the endophytic fungus Pestalotiopsis fici reveals its lifestyle and high potential for synthesis of natural products.</title>
        <authorList>
            <person name="Wang X."/>
            <person name="Zhang X."/>
            <person name="Liu L."/>
            <person name="Xiang M."/>
            <person name="Wang W."/>
            <person name="Sun X."/>
            <person name="Che Y."/>
            <person name="Guo L."/>
            <person name="Liu G."/>
            <person name="Guo L."/>
            <person name="Wang C."/>
            <person name="Yin W.B."/>
            <person name="Stadler M."/>
            <person name="Zhang X."/>
            <person name="Liu X."/>
        </authorList>
    </citation>
    <scope>NUCLEOTIDE SEQUENCE [LARGE SCALE GENOMIC DNA]</scope>
    <source>
        <strain evidence="5">W106-1 / CGMCC3.15140</strain>
    </source>
</reference>